<feature type="domain" description="Reverse transcriptase zinc-binding" evidence="1">
    <location>
        <begin position="158"/>
        <end position="225"/>
    </location>
</feature>
<protein>
    <recommendedName>
        <fullName evidence="1">Reverse transcriptase zinc-binding domain-containing protein</fullName>
    </recommendedName>
</protein>
<evidence type="ECO:0000313" key="3">
    <source>
        <dbReference type="Proteomes" id="UP000233837"/>
    </source>
</evidence>
<dbReference type="Pfam" id="PF13966">
    <property type="entry name" value="zf-RVT"/>
    <property type="match status" value="1"/>
</dbReference>
<evidence type="ECO:0000313" key="2">
    <source>
        <dbReference type="EMBL" id="PKU82404.1"/>
    </source>
</evidence>
<dbReference type="EMBL" id="KZ502191">
    <property type="protein sequence ID" value="PKU82404.1"/>
    <property type="molecule type" value="Genomic_DNA"/>
</dbReference>
<dbReference type="Proteomes" id="UP000233837">
    <property type="component" value="Unassembled WGS sequence"/>
</dbReference>
<reference evidence="2 3" key="1">
    <citation type="journal article" date="2016" name="Sci. Rep.">
        <title>The Dendrobium catenatum Lindl. genome sequence provides insights into polysaccharide synthase, floral development and adaptive evolution.</title>
        <authorList>
            <person name="Zhang G.Q."/>
            <person name="Xu Q."/>
            <person name="Bian C."/>
            <person name="Tsai W.C."/>
            <person name="Yeh C.M."/>
            <person name="Liu K.W."/>
            <person name="Yoshida K."/>
            <person name="Zhang L.S."/>
            <person name="Chang S.B."/>
            <person name="Chen F."/>
            <person name="Shi Y."/>
            <person name="Su Y.Y."/>
            <person name="Zhang Y.Q."/>
            <person name="Chen L.J."/>
            <person name="Yin Y."/>
            <person name="Lin M."/>
            <person name="Huang H."/>
            <person name="Deng H."/>
            <person name="Wang Z.W."/>
            <person name="Zhu S.L."/>
            <person name="Zhao X."/>
            <person name="Deng C."/>
            <person name="Niu S.C."/>
            <person name="Huang J."/>
            <person name="Wang M."/>
            <person name="Liu G.H."/>
            <person name="Yang H.J."/>
            <person name="Xiao X.J."/>
            <person name="Hsiao Y.Y."/>
            <person name="Wu W.L."/>
            <person name="Chen Y.Y."/>
            <person name="Mitsuda N."/>
            <person name="Ohme-Takagi M."/>
            <person name="Luo Y.B."/>
            <person name="Van de Peer Y."/>
            <person name="Liu Z.J."/>
        </authorList>
    </citation>
    <scope>NUCLEOTIDE SEQUENCE [LARGE SCALE GENOMIC DNA]</scope>
    <source>
        <tissue evidence="2">The whole plant</tissue>
    </source>
</reference>
<sequence>MAWMFLQNKNSLLHKILFKKFGAKIWEEGVKRGATTTWKIIKEGIDYPKPVVRWQVNNGHSININADNWILDRSLNRWPATCNTIDIDDKKVSFLMDEEGNWNSKKLSEFFSEDMVKLIKQIEKGMNNIEDKIELVHTNTRKIVLALCAEANSVQTDSKYSKFKWLKKLKVDQKVYLFWWRELNGALPTKEWLCYRRLANTTECPRGCHENEDTEHIIINCSMLKVLLQKLRSCGFNVPSFQDLDECTMALKQRADKGLVKIYVLAVYYSWRSRNMVKHDNSKIPIAYTAVEIISHVSHLQ</sequence>
<evidence type="ECO:0000259" key="1">
    <source>
        <dbReference type="Pfam" id="PF13966"/>
    </source>
</evidence>
<proteinExistence type="predicted"/>
<reference evidence="2 3" key="2">
    <citation type="journal article" date="2017" name="Nature">
        <title>The Apostasia genome and the evolution of orchids.</title>
        <authorList>
            <person name="Zhang G.Q."/>
            <person name="Liu K.W."/>
            <person name="Li Z."/>
            <person name="Lohaus R."/>
            <person name="Hsiao Y.Y."/>
            <person name="Niu S.C."/>
            <person name="Wang J.Y."/>
            <person name="Lin Y.C."/>
            <person name="Xu Q."/>
            <person name="Chen L.J."/>
            <person name="Yoshida K."/>
            <person name="Fujiwara S."/>
            <person name="Wang Z.W."/>
            <person name="Zhang Y.Q."/>
            <person name="Mitsuda N."/>
            <person name="Wang M."/>
            <person name="Liu G.H."/>
            <person name="Pecoraro L."/>
            <person name="Huang H.X."/>
            <person name="Xiao X.J."/>
            <person name="Lin M."/>
            <person name="Wu X.Y."/>
            <person name="Wu W.L."/>
            <person name="Chen Y.Y."/>
            <person name="Chang S.B."/>
            <person name="Sakamoto S."/>
            <person name="Ohme-Takagi M."/>
            <person name="Yagi M."/>
            <person name="Zeng S.J."/>
            <person name="Shen C.Y."/>
            <person name="Yeh C.M."/>
            <person name="Luo Y.B."/>
            <person name="Tsai W.C."/>
            <person name="Van de Peer Y."/>
            <person name="Liu Z.J."/>
        </authorList>
    </citation>
    <scope>NUCLEOTIDE SEQUENCE [LARGE SCALE GENOMIC DNA]</scope>
    <source>
        <tissue evidence="2">The whole plant</tissue>
    </source>
</reference>
<dbReference type="InterPro" id="IPR026960">
    <property type="entry name" value="RVT-Znf"/>
</dbReference>
<organism evidence="2 3">
    <name type="scientific">Dendrobium catenatum</name>
    <dbReference type="NCBI Taxonomy" id="906689"/>
    <lineage>
        <taxon>Eukaryota</taxon>
        <taxon>Viridiplantae</taxon>
        <taxon>Streptophyta</taxon>
        <taxon>Embryophyta</taxon>
        <taxon>Tracheophyta</taxon>
        <taxon>Spermatophyta</taxon>
        <taxon>Magnoliopsida</taxon>
        <taxon>Liliopsida</taxon>
        <taxon>Asparagales</taxon>
        <taxon>Orchidaceae</taxon>
        <taxon>Epidendroideae</taxon>
        <taxon>Malaxideae</taxon>
        <taxon>Dendrobiinae</taxon>
        <taxon>Dendrobium</taxon>
    </lineage>
</organism>
<name>A0A2I0X3B0_9ASPA</name>
<dbReference type="AlphaFoldDB" id="A0A2I0X3B0"/>
<keyword evidence="3" id="KW-1185">Reference proteome</keyword>
<gene>
    <name evidence="2" type="ORF">MA16_Dca005409</name>
</gene>
<accession>A0A2I0X3B0</accession>